<dbReference type="EMBL" id="JAHBAY010000015">
    <property type="protein sequence ID" value="MBT0773080.1"/>
    <property type="molecule type" value="Genomic_DNA"/>
</dbReference>
<sequence length="230" mass="23635">MPTALITGASSGLGLALTRALAQDGWDLVVDARGADRLHRATAGLPAVHRHPGDVTDPGHRAELVAACRELGGIDLLVNNAGGLGPSPLPTLGEFPLPALEELYRVNVVAPLGLIQLSLPLLAACGGVIVNITSDAATAVYPGWGGYGSSKAALEQIGAVLGAECTGSVRVYSFDPGDLRTPMHQAAFPDDDISDRPLPESVVPAFRSLLAERPGNGRYQAGDLVPGARA</sequence>
<reference evidence="4 5" key="1">
    <citation type="submission" date="2021-05" db="EMBL/GenBank/DDBJ databases">
        <title>Kineosporia and Streptomyces sp. nov. two new marine actinobacteria isolated from Coral.</title>
        <authorList>
            <person name="Buangrab K."/>
            <person name="Sutthacheep M."/>
            <person name="Yeemin T."/>
            <person name="Harunari E."/>
            <person name="Igarashi Y."/>
            <person name="Kanchanasin P."/>
            <person name="Tanasupawat S."/>
            <person name="Phongsopitanun W."/>
        </authorList>
    </citation>
    <scope>NUCLEOTIDE SEQUENCE [LARGE SCALE GENOMIC DNA]</scope>
    <source>
        <strain evidence="4 5">J2-2</strain>
    </source>
</reference>
<keyword evidence="2" id="KW-0560">Oxidoreductase</keyword>
<organism evidence="4 5">
    <name type="scientific">Kineosporia corallincola</name>
    <dbReference type="NCBI Taxonomy" id="2835133"/>
    <lineage>
        <taxon>Bacteria</taxon>
        <taxon>Bacillati</taxon>
        <taxon>Actinomycetota</taxon>
        <taxon>Actinomycetes</taxon>
        <taxon>Kineosporiales</taxon>
        <taxon>Kineosporiaceae</taxon>
        <taxon>Kineosporia</taxon>
    </lineage>
</organism>
<keyword evidence="5" id="KW-1185">Reference proteome</keyword>
<dbReference type="Pfam" id="PF00106">
    <property type="entry name" value="adh_short"/>
    <property type="match status" value="1"/>
</dbReference>
<evidence type="ECO:0000313" key="4">
    <source>
        <dbReference type="EMBL" id="MBT0773080.1"/>
    </source>
</evidence>
<dbReference type="PROSITE" id="PS00061">
    <property type="entry name" value="ADH_SHORT"/>
    <property type="match status" value="1"/>
</dbReference>
<evidence type="ECO:0000313" key="5">
    <source>
        <dbReference type="Proteomes" id="UP001197247"/>
    </source>
</evidence>
<dbReference type="PRINTS" id="PR00081">
    <property type="entry name" value="GDHRDH"/>
</dbReference>
<gene>
    <name evidence="4" type="ORF">KIH74_29320</name>
</gene>
<dbReference type="Gene3D" id="3.40.50.720">
    <property type="entry name" value="NAD(P)-binding Rossmann-like Domain"/>
    <property type="match status" value="1"/>
</dbReference>
<dbReference type="InterPro" id="IPR020904">
    <property type="entry name" value="Sc_DH/Rdtase_CS"/>
</dbReference>
<comment type="caution">
    <text evidence="4">The sequence shown here is derived from an EMBL/GenBank/DDBJ whole genome shotgun (WGS) entry which is preliminary data.</text>
</comment>
<protein>
    <submittedName>
        <fullName evidence="4">SDR family oxidoreductase</fullName>
    </submittedName>
</protein>
<dbReference type="PRINTS" id="PR00080">
    <property type="entry name" value="SDRFAMILY"/>
</dbReference>
<dbReference type="SUPFAM" id="SSF51735">
    <property type="entry name" value="NAD(P)-binding Rossmann-fold domains"/>
    <property type="match status" value="1"/>
</dbReference>
<dbReference type="RefSeq" id="WP_214159613.1">
    <property type="nucleotide sequence ID" value="NZ_JAHBAY010000015.1"/>
</dbReference>
<dbReference type="InterPro" id="IPR002347">
    <property type="entry name" value="SDR_fam"/>
</dbReference>
<dbReference type="PANTHER" id="PTHR42901:SF1">
    <property type="entry name" value="ALCOHOL DEHYDROGENASE"/>
    <property type="match status" value="1"/>
</dbReference>
<evidence type="ECO:0000256" key="3">
    <source>
        <dbReference type="RuleBase" id="RU000363"/>
    </source>
</evidence>
<comment type="similarity">
    <text evidence="1 3">Belongs to the short-chain dehydrogenases/reductases (SDR) family.</text>
</comment>
<dbReference type="Proteomes" id="UP001197247">
    <property type="component" value="Unassembled WGS sequence"/>
</dbReference>
<evidence type="ECO:0000256" key="1">
    <source>
        <dbReference type="ARBA" id="ARBA00006484"/>
    </source>
</evidence>
<name>A0ABS5TQ00_9ACTN</name>
<dbReference type="PANTHER" id="PTHR42901">
    <property type="entry name" value="ALCOHOL DEHYDROGENASE"/>
    <property type="match status" value="1"/>
</dbReference>
<dbReference type="InterPro" id="IPR036291">
    <property type="entry name" value="NAD(P)-bd_dom_sf"/>
</dbReference>
<evidence type="ECO:0000256" key="2">
    <source>
        <dbReference type="ARBA" id="ARBA00023002"/>
    </source>
</evidence>
<accession>A0ABS5TQ00</accession>
<dbReference type="CDD" id="cd05233">
    <property type="entry name" value="SDR_c"/>
    <property type="match status" value="1"/>
</dbReference>
<proteinExistence type="inferred from homology"/>